<dbReference type="EMBL" id="CP081864">
    <property type="protein sequence ID" value="QZN96422.1"/>
    <property type="molecule type" value="Genomic_DNA"/>
</dbReference>
<evidence type="ECO:0000256" key="2">
    <source>
        <dbReference type="ARBA" id="ARBA00023172"/>
    </source>
</evidence>
<protein>
    <submittedName>
        <fullName evidence="6">Excisionase</fullName>
    </submittedName>
</protein>
<dbReference type="InterPro" id="IPR012884">
    <property type="entry name" value="Excisionase-like"/>
</dbReference>
<dbReference type="EMBL" id="CP081864">
    <property type="protein sequence ID" value="QZN96460.1"/>
    <property type="molecule type" value="Genomic_DNA"/>
</dbReference>
<evidence type="ECO:0000256" key="1">
    <source>
        <dbReference type="ARBA" id="ARBA00023125"/>
    </source>
</evidence>
<reference evidence="6 8" key="1">
    <citation type="submission" date="2021-08" db="EMBL/GenBank/DDBJ databases">
        <title>Culture and genomic analysis of Symbiopectobacterium purcellii sp. nov. gen. nov., isolated from the leafhopper Empoasca decipiens.</title>
        <authorList>
            <person name="Nadal-Jimenez P."/>
            <person name="Siozios S."/>
            <person name="Halliday N."/>
            <person name="Camara M."/>
            <person name="Hurst G.D.D."/>
        </authorList>
    </citation>
    <scope>NUCLEOTIDE SEQUENCE [LARGE SCALE GENOMIC DNA]</scope>
    <source>
        <strain evidence="6 8">SyEd1</strain>
    </source>
</reference>
<evidence type="ECO:0000313" key="5">
    <source>
        <dbReference type="EMBL" id="QZN96343.1"/>
    </source>
</evidence>
<dbReference type="Proteomes" id="UP000825886">
    <property type="component" value="Chromosome"/>
</dbReference>
<keyword evidence="1" id="KW-0238">DNA-binding</keyword>
<dbReference type="InterPro" id="IPR009061">
    <property type="entry name" value="DNA-bd_dom_put_sf"/>
</dbReference>
<evidence type="ECO:0000313" key="8">
    <source>
        <dbReference type="Proteomes" id="UP000825886"/>
    </source>
</evidence>
<gene>
    <name evidence="5" type="ORF">K6K13_02395</name>
    <name evidence="6" type="ORF">K6K13_02850</name>
    <name evidence="7" type="ORF">K6K13_03085</name>
</gene>
<feature type="domain" description="Excisionase-like" evidence="4">
    <location>
        <begin position="3"/>
        <end position="74"/>
    </location>
</feature>
<accession>A0ABX9AML1</accession>
<keyword evidence="2" id="KW-0233">DNA recombination</keyword>
<organism evidence="6 8">
    <name type="scientific">Symbiopectobacterium purcellii</name>
    <dbReference type="NCBI Taxonomy" id="2871826"/>
    <lineage>
        <taxon>Bacteria</taxon>
        <taxon>Pseudomonadati</taxon>
        <taxon>Pseudomonadota</taxon>
        <taxon>Gammaproteobacteria</taxon>
        <taxon>Enterobacterales</taxon>
        <taxon>Enterobacteriaceae</taxon>
    </lineage>
</organism>
<dbReference type="Gene3D" id="1.10.1660.20">
    <property type="match status" value="1"/>
</dbReference>
<evidence type="ECO:0000313" key="7">
    <source>
        <dbReference type="EMBL" id="QZN96460.1"/>
    </source>
</evidence>
<proteinExistence type="predicted"/>
<sequence length="79" mass="9147">MAYITLSEWNRRQTRPRCMETVRRLVRSGMIFPAPIRDGREYLVEENACKLTQNKNIGPSSALHPTLLSRIRHGTPEKP</sequence>
<evidence type="ECO:0000256" key="3">
    <source>
        <dbReference type="SAM" id="MobiDB-lite"/>
    </source>
</evidence>
<evidence type="ECO:0000313" key="6">
    <source>
        <dbReference type="EMBL" id="QZN96422.1"/>
    </source>
</evidence>
<dbReference type="RefSeq" id="WP_222159395.1">
    <property type="nucleotide sequence ID" value="NZ_CP081864.1"/>
</dbReference>
<name>A0ABX9AML1_9ENTR</name>
<keyword evidence="8" id="KW-1185">Reference proteome</keyword>
<dbReference type="EMBL" id="CP081864">
    <property type="protein sequence ID" value="QZN96343.1"/>
    <property type="molecule type" value="Genomic_DNA"/>
</dbReference>
<dbReference type="InterPro" id="IPR038137">
    <property type="entry name" value="Excisionase-like_sf"/>
</dbReference>
<dbReference type="SUPFAM" id="SSF46955">
    <property type="entry name" value="Putative DNA-binding domain"/>
    <property type="match status" value="1"/>
</dbReference>
<feature type="region of interest" description="Disordered" evidence="3">
    <location>
        <begin position="55"/>
        <end position="79"/>
    </location>
</feature>
<dbReference type="Pfam" id="PF07825">
    <property type="entry name" value="Exc"/>
    <property type="match status" value="1"/>
</dbReference>
<evidence type="ECO:0000259" key="4">
    <source>
        <dbReference type="Pfam" id="PF07825"/>
    </source>
</evidence>